<dbReference type="SUPFAM" id="SSF53218">
    <property type="entry name" value="Molybdenum cofactor biosynthesis proteins"/>
    <property type="match status" value="1"/>
</dbReference>
<evidence type="ECO:0000259" key="1">
    <source>
        <dbReference type="SMART" id="SM00852"/>
    </source>
</evidence>
<dbReference type="PANTHER" id="PTHR13939">
    <property type="entry name" value="NICOTINAMIDE-NUCLEOTIDE AMIDOHYDROLASE PNCC"/>
    <property type="match status" value="1"/>
</dbReference>
<dbReference type="PANTHER" id="PTHR13939:SF0">
    <property type="entry name" value="NMN AMIDOHYDROLASE-LIKE PROTEIN YFAY"/>
    <property type="match status" value="1"/>
</dbReference>
<proteinExistence type="predicted"/>
<dbReference type="Proteomes" id="UP000254293">
    <property type="component" value="Unassembled WGS sequence"/>
</dbReference>
<sequence>MIRDFNLIIIGDEILHGSRQDKHFPFFKNLLETHGLRLGLVQYLPDERAVLSKQLARSFSDGLPAFVTGGIGATPDDHTRQAAAAAAGLPLERHPEAAALIEAVTRKRGEALDSPEHRQRLHMADFPQGAQTIPNPYNGIAGFSLMRHYFLPGFPVMAHPMAEWVLRSHYADSFHRISSAQRTILVYGLPESRITPLMEDLERTYAGIRTYSLPSTGRTEADGTHILPHIEFGLKAEGGACVHIDTAWAQALAVLRELGAELEEAQEAV</sequence>
<dbReference type="InterPro" id="IPR036425">
    <property type="entry name" value="MoaB/Mog-like_dom_sf"/>
</dbReference>
<evidence type="ECO:0000313" key="2">
    <source>
        <dbReference type="EMBL" id="STR02594.1"/>
    </source>
</evidence>
<dbReference type="CDD" id="cd00885">
    <property type="entry name" value="cinA"/>
    <property type="match status" value="1"/>
</dbReference>
<reference evidence="2 3" key="1">
    <citation type="submission" date="2018-06" db="EMBL/GenBank/DDBJ databases">
        <authorList>
            <consortium name="Pathogen Informatics"/>
            <person name="Doyle S."/>
        </authorList>
    </citation>
    <scope>NUCLEOTIDE SEQUENCE [LARGE SCALE GENOMIC DNA]</scope>
    <source>
        <strain evidence="2 3">NCTC13336</strain>
    </source>
</reference>
<dbReference type="InterPro" id="IPR050101">
    <property type="entry name" value="CinA"/>
</dbReference>
<dbReference type="RefSeq" id="WP_115308501.1">
    <property type="nucleotide sequence ID" value="NZ_CP091516.1"/>
</dbReference>
<evidence type="ECO:0000313" key="3">
    <source>
        <dbReference type="Proteomes" id="UP000254293"/>
    </source>
</evidence>
<dbReference type="Pfam" id="PF00994">
    <property type="entry name" value="MoCF_biosynth"/>
    <property type="match status" value="1"/>
</dbReference>
<protein>
    <submittedName>
        <fullName evidence="2">CinA-like protein</fullName>
    </submittedName>
</protein>
<name>A0A377R304_9NEIS</name>
<feature type="domain" description="MoaB/Mog" evidence="1">
    <location>
        <begin position="6"/>
        <end position="173"/>
    </location>
</feature>
<dbReference type="SMART" id="SM00852">
    <property type="entry name" value="MoCF_biosynth"/>
    <property type="match status" value="1"/>
</dbReference>
<dbReference type="OrthoDB" id="9801454at2"/>
<dbReference type="AlphaFoldDB" id="A0A377R304"/>
<keyword evidence="3" id="KW-1185">Reference proteome</keyword>
<organism evidence="2 3">
    <name type="scientific">Kingella potus</name>
    <dbReference type="NCBI Taxonomy" id="265175"/>
    <lineage>
        <taxon>Bacteria</taxon>
        <taxon>Pseudomonadati</taxon>
        <taxon>Pseudomonadota</taxon>
        <taxon>Betaproteobacteria</taxon>
        <taxon>Neisseriales</taxon>
        <taxon>Neisseriaceae</taxon>
        <taxon>Kingella</taxon>
    </lineage>
</organism>
<dbReference type="InterPro" id="IPR001453">
    <property type="entry name" value="MoaB/Mog_dom"/>
</dbReference>
<dbReference type="EMBL" id="UGJJ01000002">
    <property type="protein sequence ID" value="STR02594.1"/>
    <property type="molecule type" value="Genomic_DNA"/>
</dbReference>
<accession>A0A377R304</accession>
<gene>
    <name evidence="2" type="primary">yfaY</name>
    <name evidence="2" type="ORF">NCTC13336_01471</name>
</gene>
<dbReference type="Gene3D" id="3.40.980.10">
    <property type="entry name" value="MoaB/Mog-like domain"/>
    <property type="match status" value="1"/>
</dbReference>